<comment type="similarity">
    <text evidence="3">Belongs to the resistance-nodulation-cell division (RND) (TC 2.A.6) family.</text>
</comment>
<dbReference type="OrthoDB" id="636130at2"/>
<dbReference type="InterPro" id="IPR003423">
    <property type="entry name" value="OMP_efflux"/>
</dbReference>
<feature type="transmembrane region" description="Helical" evidence="9">
    <location>
        <begin position="1035"/>
        <end position="1053"/>
    </location>
</feature>
<name>A0A316DGS0_9BACT</name>
<feature type="transmembrane region" description="Helical" evidence="9">
    <location>
        <begin position="970"/>
        <end position="991"/>
    </location>
</feature>
<dbReference type="PANTHER" id="PTHR32063:SF24">
    <property type="entry name" value="CATION EFFLUX SYSTEM (ACRB_ACRD_ACRF FAMILY)"/>
    <property type="match status" value="1"/>
</dbReference>
<dbReference type="Pfam" id="PF02321">
    <property type="entry name" value="OEP"/>
    <property type="match status" value="1"/>
</dbReference>
<dbReference type="Gene3D" id="3.30.70.1430">
    <property type="entry name" value="Multidrug efflux transporter AcrB pore domain"/>
    <property type="match status" value="2"/>
</dbReference>
<comment type="subcellular location">
    <subcellularLocation>
        <location evidence="1">Cell membrane</location>
        <topology evidence="1">Multi-pass membrane protein</topology>
    </subcellularLocation>
</comment>
<dbReference type="Gene3D" id="1.20.1640.10">
    <property type="entry name" value="Multidrug efflux transporter AcrB transmembrane domain"/>
    <property type="match status" value="2"/>
</dbReference>
<feature type="transmembrane region" description="Helical" evidence="9">
    <location>
        <begin position="393"/>
        <end position="416"/>
    </location>
</feature>
<dbReference type="SUPFAM" id="SSF56954">
    <property type="entry name" value="Outer membrane efflux proteins (OEP)"/>
    <property type="match status" value="1"/>
</dbReference>
<dbReference type="SUPFAM" id="SSF82693">
    <property type="entry name" value="Multidrug efflux transporter AcrB pore domain, PN1, PN2, PC1 and PC2 subdomains"/>
    <property type="match status" value="2"/>
</dbReference>
<comment type="similarity">
    <text evidence="2">Belongs to the outer membrane factor (OMF) (TC 1.B.17) family.</text>
</comment>
<keyword evidence="8 9" id="KW-0472">Membrane</keyword>
<dbReference type="Gene3D" id="1.20.1600.10">
    <property type="entry name" value="Outer membrane efflux proteins (OEP)"/>
    <property type="match status" value="1"/>
</dbReference>
<evidence type="ECO:0000256" key="9">
    <source>
        <dbReference type="SAM" id="Phobius"/>
    </source>
</evidence>
<accession>A0A316DGS0</accession>
<keyword evidence="4" id="KW-0813">Transport</keyword>
<evidence type="ECO:0000313" key="10">
    <source>
        <dbReference type="EMBL" id="PWK17085.1"/>
    </source>
</evidence>
<evidence type="ECO:0000256" key="7">
    <source>
        <dbReference type="ARBA" id="ARBA00022989"/>
    </source>
</evidence>
<dbReference type="Gene3D" id="3.30.70.1320">
    <property type="entry name" value="Multidrug efflux transporter AcrB pore domain like"/>
    <property type="match status" value="1"/>
</dbReference>
<sequence>MLDKIIHFSINNKFIVGLFTLALVLVGIYNLSRLPIDALPDITNNQVQVITTAPTLATQEVEQFITYPIEQTMKTIPKIVEMRSFSRFGLSVITLVFEENVDIYWARQQMSEKLKDAERLIPKGTGIPELAPISTGLGEIYQYVIYAKKGFETQFDASKLRSIQDWVVKPQLLGTAGIAEVTTLGGSLKQYEIAVQPDRLKSMNVTITDIFEALEKNNENTGGAYIDKQPYVYFIRALGMVKNIPDIEKIVVKTNNGIPILVRDVAKVQEGSALRYGAVTKDGKGEVVGGMVLMLKGENSSAVVNRTKAKVEQIRKSLPEGVALEPFIDRTKLVNHAIGTVESNLLEGALIVIFVLVLLLGNWRAGLIVASVIPLALLFAVIMMNLFGVSGNLMSLGAIDFGLIVDGAVIIVEAVIHRLHQNKEGNLDSQQMDDEVLHAATKIRSSAAFGEIIILIVYLPILALVGTEGKMFKPMAQTVSFAILGAFILSLTYVPMASALFLSKTISHKKNISDKIIDFVERFYRPILEKALQLKALVLSISVALFLIALLVFSRMGGEFIPTLEEGDYAINFRIANGSSLSMSIETSTQLEKILKNKFPEVVEVVAKIGSAEIPTDPMPIETGDLIIILKDKKEWTTTQDFYELAEMMKEEMEQIPGVGFEVSQPIQMRFNELMTGVRSDVAIKIFGEDLEKLAATANNAIGLIGNIEGVADIKAEQVTGMPQITVRYNPDKMALYGLNVGDLNKVVRTGFAGEATGVVYEGEKRYDLVVRLDKDFRQDISNVKNIFISLPSGNQIPLEQVADVNFEQGPAQISREDGRRRIVIGLNVRGRDVKSVVNDIQAKLDKKLKLPEGYYVTYGGQFENLVEANKRLAVAVPVALLLIFILLFFTFKSVKQSLLIFTAIPLSAIGGVFALWLRGMPFSISAGIGFIALFGVAVLNGIVLIGYFNQLKAEGWDDILERIKEGTKVRLRPVVMTAAVASLGFLPMALSSGAGAEVQKPLATVVIGGLITATLLTLIVLPILYLLLEKSLKVNKSIVTTIILLLFLGGNINAQQPLNLSQAIELGLRNNQHIQVNELNIKAQNQLRPTVKELPKAKINAMLGQYNTRSFDQNYSISQEFSPFLFQAKKELINANIKKSELELLLTKQDITAQIRQSWNAILYWSAVNELLLKQEEYLQIFVKSASLKFTTGESNLLEKTTAETQQQESIQIRKQNEGMILREKIKLKSILNWKEDFVLTENSFVPAKALYADSVFLNQTPVLALAMQQIELANANKNVEKALRKPDFTVGYFLQSLTGNQDIEGQSFYYNGVPRFQGVNLGISIPLFDKASKAKIQAAETIILGQQKNAEYLKNQLSSQLLQQIEEQKVNQSLIDYYTKTALPNAETIGNNAKKAFQNGEIGYVEYLQSLDTVLKIQQNYLNAVNQFNQNNINIQYLLNN</sequence>
<feature type="transmembrane region" description="Helical" evidence="9">
    <location>
        <begin position="1003"/>
        <end position="1028"/>
    </location>
</feature>
<feature type="transmembrane region" description="Helical" evidence="9">
    <location>
        <begin position="12"/>
        <end position="31"/>
    </location>
</feature>
<evidence type="ECO:0000256" key="8">
    <source>
        <dbReference type="ARBA" id="ARBA00023136"/>
    </source>
</evidence>
<feature type="transmembrane region" description="Helical" evidence="9">
    <location>
        <begin position="367"/>
        <end position="387"/>
    </location>
</feature>
<dbReference type="SUPFAM" id="SSF82866">
    <property type="entry name" value="Multidrug efflux transporter AcrB transmembrane domain"/>
    <property type="match status" value="2"/>
</dbReference>
<keyword evidence="6 9" id="KW-0812">Transmembrane</keyword>
<dbReference type="Pfam" id="PF00873">
    <property type="entry name" value="ACR_tran"/>
    <property type="match status" value="1"/>
</dbReference>
<dbReference type="InterPro" id="IPR001036">
    <property type="entry name" value="Acrflvin-R"/>
</dbReference>
<feature type="transmembrane region" description="Helical" evidence="9">
    <location>
        <begin position="924"/>
        <end position="949"/>
    </location>
</feature>
<keyword evidence="5" id="KW-1003">Cell membrane</keyword>
<reference evidence="10 11" key="1">
    <citation type="submission" date="2018-05" db="EMBL/GenBank/DDBJ databases">
        <title>Genomic Encyclopedia of Archaeal and Bacterial Type Strains, Phase II (KMG-II): from individual species to whole genera.</title>
        <authorList>
            <person name="Goeker M."/>
        </authorList>
    </citation>
    <scope>NUCLEOTIDE SEQUENCE [LARGE SCALE GENOMIC DNA]</scope>
    <source>
        <strain evidence="10 11">DSM 22214</strain>
    </source>
</reference>
<dbReference type="GO" id="GO:0042910">
    <property type="term" value="F:xenobiotic transmembrane transporter activity"/>
    <property type="evidence" value="ECO:0007669"/>
    <property type="project" value="TreeGrafter"/>
</dbReference>
<dbReference type="GO" id="GO:0015562">
    <property type="term" value="F:efflux transmembrane transporter activity"/>
    <property type="evidence" value="ECO:0007669"/>
    <property type="project" value="InterPro"/>
</dbReference>
<protein>
    <submittedName>
        <fullName evidence="10">Cobalt-zinc-cadmium resistance protein CzcA</fullName>
    </submittedName>
</protein>
<feature type="transmembrane region" description="Helical" evidence="9">
    <location>
        <begin position="447"/>
        <end position="467"/>
    </location>
</feature>
<dbReference type="PRINTS" id="PR00702">
    <property type="entry name" value="ACRIFLAVINRP"/>
</dbReference>
<keyword evidence="7 9" id="KW-1133">Transmembrane helix</keyword>
<feature type="transmembrane region" description="Helical" evidence="9">
    <location>
        <begin position="343"/>
        <end position="360"/>
    </location>
</feature>
<dbReference type="EMBL" id="QGGO01000038">
    <property type="protein sequence ID" value="PWK17085.1"/>
    <property type="molecule type" value="Genomic_DNA"/>
</dbReference>
<evidence type="ECO:0000313" key="11">
    <source>
        <dbReference type="Proteomes" id="UP000245489"/>
    </source>
</evidence>
<evidence type="ECO:0000256" key="2">
    <source>
        <dbReference type="ARBA" id="ARBA00007613"/>
    </source>
</evidence>
<comment type="caution">
    <text evidence="10">The sequence shown here is derived from an EMBL/GenBank/DDBJ whole genome shotgun (WGS) entry which is preliminary data.</text>
</comment>
<proteinExistence type="inferred from homology"/>
<dbReference type="RefSeq" id="WP_109745186.1">
    <property type="nucleotide sequence ID" value="NZ_QGGO01000038.1"/>
</dbReference>
<gene>
    <name evidence="10" type="ORF">LV89_04536</name>
</gene>
<feature type="transmembrane region" description="Helical" evidence="9">
    <location>
        <begin position="899"/>
        <end position="918"/>
    </location>
</feature>
<dbReference type="Proteomes" id="UP000245489">
    <property type="component" value="Unassembled WGS sequence"/>
</dbReference>
<keyword evidence="11" id="KW-1185">Reference proteome</keyword>
<dbReference type="SUPFAM" id="SSF82714">
    <property type="entry name" value="Multidrug efflux transporter AcrB TolC docking domain, DN and DC subdomains"/>
    <property type="match status" value="2"/>
</dbReference>
<evidence type="ECO:0000256" key="4">
    <source>
        <dbReference type="ARBA" id="ARBA00022448"/>
    </source>
</evidence>
<dbReference type="GO" id="GO:0008324">
    <property type="term" value="F:monoatomic cation transmembrane transporter activity"/>
    <property type="evidence" value="ECO:0007669"/>
    <property type="project" value="InterPro"/>
</dbReference>
<dbReference type="Gene3D" id="3.30.2090.10">
    <property type="entry name" value="Multidrug efflux transporter AcrB TolC docking domain, DN and DC subdomains"/>
    <property type="match status" value="2"/>
</dbReference>
<dbReference type="NCBIfam" id="TIGR00914">
    <property type="entry name" value="2A0601"/>
    <property type="match status" value="1"/>
</dbReference>
<evidence type="ECO:0000256" key="5">
    <source>
        <dbReference type="ARBA" id="ARBA00022475"/>
    </source>
</evidence>
<dbReference type="GO" id="GO:0005886">
    <property type="term" value="C:plasma membrane"/>
    <property type="evidence" value="ECO:0007669"/>
    <property type="project" value="UniProtKB-SubCell"/>
</dbReference>
<evidence type="ECO:0000256" key="6">
    <source>
        <dbReference type="ARBA" id="ARBA00022692"/>
    </source>
</evidence>
<evidence type="ECO:0000256" key="1">
    <source>
        <dbReference type="ARBA" id="ARBA00004651"/>
    </source>
</evidence>
<feature type="transmembrane region" description="Helical" evidence="9">
    <location>
        <begin position="873"/>
        <end position="892"/>
    </location>
</feature>
<organism evidence="10 11">
    <name type="scientific">Arcicella aurantiaca</name>
    <dbReference type="NCBI Taxonomy" id="591202"/>
    <lineage>
        <taxon>Bacteria</taxon>
        <taxon>Pseudomonadati</taxon>
        <taxon>Bacteroidota</taxon>
        <taxon>Cytophagia</taxon>
        <taxon>Cytophagales</taxon>
        <taxon>Flectobacillaceae</taxon>
        <taxon>Arcicella</taxon>
    </lineage>
</organism>
<dbReference type="PANTHER" id="PTHR32063">
    <property type="match status" value="1"/>
</dbReference>
<evidence type="ECO:0000256" key="3">
    <source>
        <dbReference type="ARBA" id="ARBA00010942"/>
    </source>
</evidence>
<dbReference type="Gene3D" id="3.30.70.1440">
    <property type="entry name" value="Multidrug efflux transporter AcrB pore domain"/>
    <property type="match status" value="1"/>
</dbReference>
<feature type="transmembrane region" description="Helical" evidence="9">
    <location>
        <begin position="532"/>
        <end position="553"/>
    </location>
</feature>
<dbReference type="InterPro" id="IPR004763">
    <property type="entry name" value="CusA-like"/>
</dbReference>
<dbReference type="InterPro" id="IPR027463">
    <property type="entry name" value="AcrB_DN_DC_subdom"/>
</dbReference>
<feature type="transmembrane region" description="Helical" evidence="9">
    <location>
        <begin position="479"/>
        <end position="502"/>
    </location>
</feature>